<dbReference type="PATRIC" id="fig|1001994.6.peg.1393"/>
<proteinExistence type="predicted"/>
<feature type="transmembrane region" description="Helical" evidence="1">
    <location>
        <begin position="151"/>
        <end position="170"/>
    </location>
</feature>
<keyword evidence="1" id="KW-0472">Membrane</keyword>
<evidence type="ECO:0008006" key="4">
    <source>
        <dbReference type="Google" id="ProtNLM"/>
    </source>
</evidence>
<evidence type="ECO:0000256" key="1">
    <source>
        <dbReference type="SAM" id="Phobius"/>
    </source>
</evidence>
<accession>F9CYK2</accession>
<evidence type="ECO:0000313" key="3">
    <source>
        <dbReference type="Proteomes" id="UP000004440"/>
    </source>
</evidence>
<dbReference type="Proteomes" id="UP000004440">
    <property type="component" value="Unassembled WGS sequence"/>
</dbReference>
<dbReference type="EMBL" id="AFPU01000001">
    <property type="protein sequence ID" value="EGP94164.1"/>
    <property type="molecule type" value="Genomic_DNA"/>
</dbReference>
<protein>
    <recommendedName>
        <fullName evidence="4">PEFG-CTERM sorting domain-containing protein</fullName>
    </recommendedName>
</protein>
<gene>
    <name evidence="2" type="ORF">MY1_1408</name>
</gene>
<comment type="caution">
    <text evidence="2">The sequence shown here is derived from an EMBL/GenBank/DDBJ whole genome shotgun (WGS) entry which is preliminary data.</text>
</comment>
<keyword evidence="1" id="KW-0812">Transmembrane</keyword>
<dbReference type="OrthoDB" id="12013at2157"/>
<organism evidence="2 3">
    <name type="scientific">Nitrosarchaeum koreense MY1</name>
    <dbReference type="NCBI Taxonomy" id="1001994"/>
    <lineage>
        <taxon>Archaea</taxon>
        <taxon>Nitrososphaerota</taxon>
        <taxon>Nitrososphaeria</taxon>
        <taxon>Nitrosopumilales</taxon>
        <taxon>Nitrosopumilaceae</taxon>
        <taxon>Nitrosarchaeum</taxon>
    </lineage>
</organism>
<keyword evidence="3" id="KW-1185">Reference proteome</keyword>
<dbReference type="AlphaFoldDB" id="F9CYK2"/>
<dbReference type="STRING" id="1001994.MY1_1408"/>
<evidence type="ECO:0000313" key="2">
    <source>
        <dbReference type="EMBL" id="EGP94164.1"/>
    </source>
</evidence>
<dbReference type="InterPro" id="IPR027560">
    <property type="entry name" value="PEFG-CTERM"/>
</dbReference>
<reference evidence="2 3" key="1">
    <citation type="journal article" date="2011" name="J. Bacteriol.">
        <title>Genome Sequence of an Ammonia-Oxidizing Soil Archaeon, "Candidatus Nitrosoarchaeum koreensis" MY1.</title>
        <authorList>
            <person name="Kim B.K."/>
            <person name="Jung M.Y."/>
            <person name="Yu D.S."/>
            <person name="Park S.J."/>
            <person name="Oh T.K."/>
            <person name="Rhee S.K."/>
            <person name="Kim J.F."/>
        </authorList>
    </citation>
    <scope>NUCLEOTIDE SEQUENCE [LARGE SCALE GENOMIC DNA]</scope>
    <source>
        <strain evidence="2 3">MY1</strain>
    </source>
</reference>
<keyword evidence="1" id="KW-1133">Transmembrane helix</keyword>
<dbReference type="NCBIfam" id="TIGR04296">
    <property type="entry name" value="PEFG-CTERM"/>
    <property type="match status" value="1"/>
</dbReference>
<sequence>MLIPTSFAFGSHVIDDMDAFAQYLDITQISSEKYVLTVDDKTYDIHYGYHGSFEVNLEKTQEYPKLSFMEIIPEKKSIQITMESVPLTSIFWLRLPLDVISAEGAQYKLTIDGVDTQYDLIKYPDNYALGMMLPKDAKNVEIIGTYVVPEFGMLPIMILGIILAGTIYLARKSSFGSRLELIK</sequence>
<name>F9CYK2_9ARCH</name>